<accession>A0AAT9LDM9</accession>
<dbReference type="InterPro" id="IPR031316">
    <property type="entry name" value="FlgM_C"/>
</dbReference>
<reference evidence="8" key="2">
    <citation type="journal article" date="2023" name="Biology">
        <title>Prokaryotic Life Associated with Coal-Fire Gas Vents Revealed by Metagenomics.</title>
        <authorList>
            <person name="Kadnikov V.V."/>
            <person name="Mardanov A.V."/>
            <person name="Beletsky A.V."/>
            <person name="Karnachuk O.V."/>
            <person name="Ravin N.V."/>
        </authorList>
    </citation>
    <scope>NUCLEOTIDE SEQUENCE</scope>
    <source>
        <strain evidence="8">Bu02</strain>
    </source>
</reference>
<organism evidence="8">
    <name type="scientific">Candidatus Fermentithermobacillus carboniphilus</name>
    <dbReference type="NCBI Taxonomy" id="3085328"/>
    <lineage>
        <taxon>Bacteria</taxon>
        <taxon>Bacillati</taxon>
        <taxon>Bacillota</taxon>
        <taxon>Candidatus Fermentithermobacillia</taxon>
        <taxon>Candidatus Fermentithermobacillales</taxon>
        <taxon>Candidatus Fermentithermobacillaceae</taxon>
        <taxon>Candidatus Fermentithermobacillus</taxon>
    </lineage>
</organism>
<dbReference type="InterPro" id="IPR007412">
    <property type="entry name" value="FlgM"/>
</dbReference>
<keyword evidence="4" id="KW-1005">Bacterial flagellum biogenesis</keyword>
<proteinExistence type="inferred from homology"/>
<evidence type="ECO:0000256" key="1">
    <source>
        <dbReference type="ARBA" id="ARBA00005322"/>
    </source>
</evidence>
<keyword evidence="5" id="KW-0805">Transcription regulation</keyword>
<evidence type="ECO:0000259" key="7">
    <source>
        <dbReference type="Pfam" id="PF04316"/>
    </source>
</evidence>
<dbReference type="SUPFAM" id="SSF101498">
    <property type="entry name" value="Anti-sigma factor FlgM"/>
    <property type="match status" value="1"/>
</dbReference>
<evidence type="ECO:0000256" key="3">
    <source>
        <dbReference type="ARBA" id="ARBA00022491"/>
    </source>
</evidence>
<evidence type="ECO:0000256" key="6">
    <source>
        <dbReference type="ARBA" id="ARBA00023163"/>
    </source>
</evidence>
<dbReference type="InterPro" id="IPR035890">
    <property type="entry name" value="Anti-sigma-28_factor_FlgM_sf"/>
</dbReference>
<dbReference type="AlphaFoldDB" id="A0AAT9LDM9"/>
<reference evidence="8" key="1">
    <citation type="submission" date="2020-10" db="EMBL/GenBank/DDBJ databases">
        <authorList>
            <person name="Kadnikov V."/>
            <person name="Beletsky A.V."/>
            <person name="Mardanov A.V."/>
            <person name="Karnachuk O.V."/>
            <person name="Ravin N.V."/>
        </authorList>
    </citation>
    <scope>NUCLEOTIDE SEQUENCE</scope>
    <source>
        <strain evidence="8">Bu02</strain>
    </source>
</reference>
<evidence type="ECO:0000256" key="5">
    <source>
        <dbReference type="ARBA" id="ARBA00023015"/>
    </source>
</evidence>
<keyword evidence="3" id="KW-0678">Repressor</keyword>
<evidence type="ECO:0000313" key="8">
    <source>
        <dbReference type="EMBL" id="QUL97935.1"/>
    </source>
</evidence>
<keyword evidence="8" id="KW-0969">Cilium</keyword>
<evidence type="ECO:0000256" key="4">
    <source>
        <dbReference type="ARBA" id="ARBA00022795"/>
    </source>
</evidence>
<keyword evidence="6" id="KW-0804">Transcription</keyword>
<keyword evidence="8" id="KW-0966">Cell projection</keyword>
<sequence>MAKARKEGDVKVMISRTQVNQVLKVYRTRSVSRTVGKGQENVPEAAKDDINLSFDKKDLERVRELVQRLPDIRYDKVEPIARKVELGTYSVDPREVAEKMLSRLFADRIR</sequence>
<gene>
    <name evidence="8" type="primary">flgM</name>
    <name evidence="8" type="ORF">IMF26_07615</name>
</gene>
<keyword evidence="8" id="KW-0282">Flagellum</keyword>
<evidence type="ECO:0000256" key="2">
    <source>
        <dbReference type="ARBA" id="ARBA00017823"/>
    </source>
</evidence>
<name>A0AAT9LDM9_9FIRM</name>
<dbReference type="EMBL" id="CP062796">
    <property type="protein sequence ID" value="QUL97935.1"/>
    <property type="molecule type" value="Genomic_DNA"/>
</dbReference>
<dbReference type="NCBIfam" id="TIGR03824">
    <property type="entry name" value="FlgM_jcvi"/>
    <property type="match status" value="1"/>
</dbReference>
<protein>
    <recommendedName>
        <fullName evidence="2">Negative regulator of flagellin synthesis</fullName>
    </recommendedName>
</protein>
<dbReference type="KEGG" id="fcz:IMF26_07615"/>
<dbReference type="GO" id="GO:0044781">
    <property type="term" value="P:bacterial-type flagellum organization"/>
    <property type="evidence" value="ECO:0007669"/>
    <property type="project" value="UniProtKB-KW"/>
</dbReference>
<comment type="similarity">
    <text evidence="1">Belongs to the FlgM family.</text>
</comment>
<dbReference type="GO" id="GO:0045892">
    <property type="term" value="P:negative regulation of DNA-templated transcription"/>
    <property type="evidence" value="ECO:0007669"/>
    <property type="project" value="InterPro"/>
</dbReference>
<dbReference type="Pfam" id="PF04316">
    <property type="entry name" value="FlgM"/>
    <property type="match status" value="1"/>
</dbReference>
<feature type="domain" description="Anti-sigma-28 factor FlgM C-terminal" evidence="7">
    <location>
        <begin position="48"/>
        <end position="101"/>
    </location>
</feature>